<dbReference type="AlphaFoldDB" id="A0A2S2DTA1"/>
<dbReference type="PANTHER" id="PTHR23150">
    <property type="entry name" value="SULFATASE MODIFYING FACTOR 1, 2"/>
    <property type="match status" value="1"/>
</dbReference>
<feature type="domain" description="Sulfatase-modifying factor enzyme-like" evidence="1">
    <location>
        <begin position="71"/>
        <end position="376"/>
    </location>
</feature>
<evidence type="ECO:0000259" key="1">
    <source>
        <dbReference type="Pfam" id="PF03781"/>
    </source>
</evidence>
<dbReference type="Gene3D" id="3.90.1580.10">
    <property type="entry name" value="paralog of FGE (formylglycine-generating enzyme)"/>
    <property type="match status" value="1"/>
</dbReference>
<dbReference type="InterPro" id="IPR042095">
    <property type="entry name" value="SUMF_sf"/>
</dbReference>
<dbReference type="InterPro" id="IPR051043">
    <property type="entry name" value="Sulfatase_Mod_Factor_Kinase"/>
</dbReference>
<keyword evidence="3" id="KW-1185">Reference proteome</keyword>
<dbReference type="OrthoDB" id="1491336at2"/>
<dbReference type="KEGG" id="psez:HME7025_00752"/>
<protein>
    <submittedName>
        <fullName evidence="2">Sulfatase-modifying factor</fullName>
    </submittedName>
</protein>
<accession>A0A2S2DTA1</accession>
<name>A0A2S2DTA1_9BACT</name>
<proteinExistence type="predicted"/>
<evidence type="ECO:0000313" key="3">
    <source>
        <dbReference type="Proteomes" id="UP000245468"/>
    </source>
</evidence>
<reference evidence="3" key="1">
    <citation type="submission" date="2018-05" db="EMBL/GenBank/DDBJ databases">
        <title>Pseudarcicella sp. HME7025 Genome sequencing and assembly.</title>
        <authorList>
            <person name="Kim H."/>
            <person name="Kang H."/>
            <person name="Joh K."/>
        </authorList>
    </citation>
    <scope>NUCLEOTIDE SEQUENCE [LARGE SCALE GENOMIC DNA]</scope>
    <source>
        <strain evidence="3">HME7025</strain>
    </source>
</reference>
<organism evidence="2 3">
    <name type="scientific">Aquirufa nivalisilvae</name>
    <dbReference type="NCBI Taxonomy" id="2516557"/>
    <lineage>
        <taxon>Bacteria</taxon>
        <taxon>Pseudomonadati</taxon>
        <taxon>Bacteroidota</taxon>
        <taxon>Cytophagia</taxon>
        <taxon>Cytophagales</taxon>
        <taxon>Flectobacillaceae</taxon>
        <taxon>Aquirufa</taxon>
    </lineage>
</organism>
<dbReference type="Proteomes" id="UP000245468">
    <property type="component" value="Chromosome"/>
</dbReference>
<sequence length="379" mass="42406">MVIFLNTPLKYSCIFLCLFLWPSTILAQLSQRQKDSLAACHVPLPSKRGFVKTNLVQKSISKSSAFLGMKKIPSGAFDMGAHDEKGRTDEYPVHRVAVKAFWIDETEVTNAQFAAFVAATGYVTTAEKAISWDELKKQVPAGTPRPPDSLLAPSSLVFVPTTGPVNLVDYSQWWQFVRGADWRHPEGPHSTIVGKENHPVVQVSWDDAQAYARWAGKRLPTEAEWEWAARGGLKNLEFPWGSEPIDSGVFKANTWQGKFPYKDEAKDGYQHTTAPVKQFTSNGYGLYDIAGNVWEWCFDNYRHDYYATLKKKGTLVLNPKGPLNSYDPDEPGIPKKVMRGGSFLCNDSYCASYRSSARMKSSPDSGLMHTGFRCVKDIN</sequence>
<dbReference type="InterPro" id="IPR016187">
    <property type="entry name" value="CTDL_fold"/>
</dbReference>
<dbReference type="Pfam" id="PF03781">
    <property type="entry name" value="FGE-sulfatase"/>
    <property type="match status" value="1"/>
</dbReference>
<gene>
    <name evidence="2" type="ORF">HME7025_00752</name>
</gene>
<dbReference type="EMBL" id="CP029346">
    <property type="protein sequence ID" value="AWL08623.1"/>
    <property type="molecule type" value="Genomic_DNA"/>
</dbReference>
<dbReference type="PANTHER" id="PTHR23150:SF19">
    <property type="entry name" value="FORMYLGLYCINE-GENERATING ENZYME"/>
    <property type="match status" value="1"/>
</dbReference>
<dbReference type="InterPro" id="IPR005532">
    <property type="entry name" value="SUMF_dom"/>
</dbReference>
<evidence type="ECO:0000313" key="2">
    <source>
        <dbReference type="EMBL" id="AWL08623.1"/>
    </source>
</evidence>
<dbReference type="GO" id="GO:0120147">
    <property type="term" value="F:formylglycine-generating oxidase activity"/>
    <property type="evidence" value="ECO:0007669"/>
    <property type="project" value="TreeGrafter"/>
</dbReference>
<dbReference type="SUPFAM" id="SSF56436">
    <property type="entry name" value="C-type lectin-like"/>
    <property type="match status" value="1"/>
</dbReference>